<dbReference type="Gene3D" id="1.10.10.10">
    <property type="entry name" value="Winged helix-like DNA-binding domain superfamily/Winged helix DNA-binding domain"/>
    <property type="match status" value="1"/>
</dbReference>
<dbReference type="PANTHER" id="PTHR34301:SF8">
    <property type="entry name" value="ATPASE DOMAIN-CONTAINING PROTEIN"/>
    <property type="match status" value="1"/>
</dbReference>
<dbReference type="InterPro" id="IPR027417">
    <property type="entry name" value="P-loop_NTPase"/>
</dbReference>
<dbReference type="AlphaFoldDB" id="A0A0S1XEX9"/>
<dbReference type="InterPro" id="IPR036388">
    <property type="entry name" value="WH-like_DNA-bd_sf"/>
</dbReference>
<feature type="domain" description="MCM C-terminal" evidence="2">
    <location>
        <begin position="294"/>
        <end position="356"/>
    </location>
</feature>
<dbReference type="Gene3D" id="3.40.50.300">
    <property type="entry name" value="P-loop containing nucleotide triphosphate hydrolases"/>
    <property type="match status" value="1"/>
</dbReference>
<name>A0A0S1XEX9_THEBA</name>
<evidence type="ECO:0000259" key="2">
    <source>
        <dbReference type="Pfam" id="PF21100"/>
    </source>
</evidence>
<dbReference type="PANTHER" id="PTHR34301">
    <property type="entry name" value="DNA-BINDING PROTEIN-RELATED"/>
    <property type="match status" value="1"/>
</dbReference>
<dbReference type="Gene3D" id="1.10.8.60">
    <property type="match status" value="1"/>
</dbReference>
<evidence type="ECO:0000259" key="1">
    <source>
        <dbReference type="Pfam" id="PF01637"/>
    </source>
</evidence>
<evidence type="ECO:0000313" key="3">
    <source>
        <dbReference type="EMBL" id="ALM76324.1"/>
    </source>
</evidence>
<dbReference type="Pfam" id="PF21100">
    <property type="entry name" value="WHD_MCM"/>
    <property type="match status" value="1"/>
</dbReference>
<dbReference type="InterPro" id="IPR036390">
    <property type="entry name" value="WH_DNA-bd_sf"/>
</dbReference>
<dbReference type="STRING" id="55802.TBCH5v1_2433"/>
<dbReference type="InterPro" id="IPR011579">
    <property type="entry name" value="ATPase_dom"/>
</dbReference>
<dbReference type="Proteomes" id="UP000066042">
    <property type="component" value="Chromosome"/>
</dbReference>
<protein>
    <submittedName>
        <fullName evidence="3">Uncharacterized protein</fullName>
    </submittedName>
</protein>
<proteinExistence type="predicted"/>
<organism evidence="3 4">
    <name type="scientific">Thermococcus barophilus</name>
    <dbReference type="NCBI Taxonomy" id="55802"/>
    <lineage>
        <taxon>Archaea</taxon>
        <taxon>Methanobacteriati</taxon>
        <taxon>Methanobacteriota</taxon>
        <taxon>Thermococci</taxon>
        <taxon>Thermococcales</taxon>
        <taxon>Thermococcaceae</taxon>
        <taxon>Thermococcus</taxon>
    </lineage>
</organism>
<accession>A0A0S1XEX9</accession>
<dbReference type="EMBL" id="CP013050">
    <property type="protein sequence ID" value="ALM76324.1"/>
    <property type="molecule type" value="Genomic_DNA"/>
</dbReference>
<feature type="domain" description="ATPase" evidence="1">
    <location>
        <begin position="20"/>
        <end position="259"/>
    </location>
</feature>
<evidence type="ECO:0000313" key="4">
    <source>
        <dbReference type="Proteomes" id="UP000066042"/>
    </source>
</evidence>
<dbReference type="Pfam" id="PF01637">
    <property type="entry name" value="ATPase_2"/>
    <property type="match status" value="1"/>
</dbReference>
<dbReference type="GO" id="GO:0005524">
    <property type="term" value="F:ATP binding"/>
    <property type="evidence" value="ECO:0007669"/>
    <property type="project" value="InterPro"/>
</dbReference>
<dbReference type="PATRIC" id="fig|55802.8.peg.2415"/>
<sequence>MGAISMLFDPKPKVKREDIFDREEELKKVMDSIKNCPITLILGIRRVGKSSVLRVALNESDAIGIYIDARKLYMNVSGWITKDELKRELEIALLNLKPKILKSLQSYFNLAKFSIKGFELSFREKNLADILENLNEFGEDRNKLIVLAFDEAQYLRFYGTKGGREFLALVAYAYDNLPNIHFVLTGSEIGLLHDFLGFENYEALLFGRIYNEITIEPFTREKSIEFLKKGFDEANLKVSEWELEKAVDVLDGIPGWLVEYGFHYLHSNDPQKALEYTMKKARQSILEELKELERRSKRYTLILKAVALGFDRWEKIKEYLETHGGRITNARFSSLLKNLERMSWIKSELKDGKKVYSMTDPVIERVLREL</sequence>
<dbReference type="SUPFAM" id="SSF52540">
    <property type="entry name" value="P-loop containing nucleoside triphosphate hydrolases"/>
    <property type="match status" value="1"/>
</dbReference>
<reference evidence="3 4" key="1">
    <citation type="journal article" date="2016" name="Genome Announc.">
        <title>Complete genome sequence of the hyperthermophilic and piezophilic archaeon Thermococcus barophilus Ch5, capable of growth at the expense of hydrogenogenesis from carbon monoxide and formate.</title>
        <authorList>
            <person name="Oger P."/>
            <person name="Sokolova T.G."/>
            <person name="Kozhevnikova D.A."/>
            <person name="Taranov E.A."/>
            <person name="Vannier P."/>
            <person name="Lee H.S."/>
            <person name="Kwon K.K."/>
            <person name="Kang S.G."/>
            <person name="Lee J.H."/>
            <person name="Bonch-Osmolovskaya E.A."/>
            <person name="Lebedinsky A.V."/>
        </authorList>
    </citation>
    <scope>NUCLEOTIDE SEQUENCE [LARGE SCALE GENOMIC DNA]</scope>
    <source>
        <strain evidence="4">Ch5</strain>
    </source>
</reference>
<dbReference type="InterPro" id="IPR048907">
    <property type="entry name" value="WHD_MCM_arc"/>
</dbReference>
<dbReference type="SUPFAM" id="SSF46785">
    <property type="entry name" value="Winged helix' DNA-binding domain"/>
    <property type="match status" value="1"/>
</dbReference>
<gene>
    <name evidence="3" type="ORF">TBCH5v1_2433</name>
</gene>